<feature type="coiled-coil region" evidence="1">
    <location>
        <begin position="395"/>
        <end position="422"/>
    </location>
</feature>
<organism evidence="2 3">
    <name type="scientific">Phocaeicola plebeius</name>
    <dbReference type="NCBI Taxonomy" id="310297"/>
    <lineage>
        <taxon>Bacteria</taxon>
        <taxon>Pseudomonadati</taxon>
        <taxon>Bacteroidota</taxon>
        <taxon>Bacteroidia</taxon>
        <taxon>Bacteroidales</taxon>
        <taxon>Bacteroidaceae</taxon>
        <taxon>Phocaeicola</taxon>
    </lineage>
</organism>
<proteinExistence type="predicted"/>
<dbReference type="AlphaFoldDB" id="A0A3E4Z795"/>
<comment type="caution">
    <text evidence="2">The sequence shown here is derived from an EMBL/GenBank/DDBJ whole genome shotgun (WGS) entry which is preliminary data.</text>
</comment>
<dbReference type="SUPFAM" id="SSF47413">
    <property type="entry name" value="lambda repressor-like DNA-binding domains"/>
    <property type="match status" value="1"/>
</dbReference>
<dbReference type="EMBL" id="QSTW01000013">
    <property type="protein sequence ID" value="RGM90352.1"/>
    <property type="molecule type" value="Genomic_DNA"/>
</dbReference>
<dbReference type="GO" id="GO:0003677">
    <property type="term" value="F:DNA binding"/>
    <property type="evidence" value="ECO:0007669"/>
    <property type="project" value="InterPro"/>
</dbReference>
<protein>
    <submittedName>
        <fullName evidence="2">Uncharacterized protein</fullName>
    </submittedName>
</protein>
<gene>
    <name evidence="2" type="ORF">DXB87_10655</name>
</gene>
<evidence type="ECO:0000313" key="2">
    <source>
        <dbReference type="EMBL" id="RGM90352.1"/>
    </source>
</evidence>
<evidence type="ECO:0000256" key="1">
    <source>
        <dbReference type="SAM" id="Coils"/>
    </source>
</evidence>
<sequence length="429" mass="50632">MYYFNSFLFNNLPKLFGLSEKGVSEKVYGKSYMYKRKVDNQDNILVHDIVMVCNTFHISLSNFIMSAPPENLLGNRFKYVIPDEDFKEVRFIPENLRWLYGPQGLTKIPSLAEFSRQSGISVTSIVRWQNPKIGGCTVNWLIGICNRFGIDIDVFMEDENEKLEKYAATETEISPRVWQEISELKEAIRQYRQERISLLDENRKLKARIKETELVAEESTEYTYADRKVREWKANWGLLENFHIVVGVSRRKVIQDAGMQNFSELFIEGNMLITSLVKLCNKYHISTRHIFYRDNGIVPEVNVYDYYRSDNWKTVVFHPEYVNDFFGKESVTGINRSELLERMNISEWKLRAWRKENSTMRIKDMLEICNRLEVTPYYLISDQNRMDISFGVTSAEILLEENRMLRQQVIRLKEKLQKKNGEGFLPLDE</sequence>
<evidence type="ECO:0000313" key="3">
    <source>
        <dbReference type="Proteomes" id="UP000260814"/>
    </source>
</evidence>
<name>A0A3E4Z795_9BACT</name>
<dbReference type="Gene3D" id="1.10.260.40">
    <property type="entry name" value="lambda repressor-like DNA-binding domains"/>
    <property type="match status" value="1"/>
</dbReference>
<dbReference type="RefSeq" id="WP_117702146.1">
    <property type="nucleotide sequence ID" value="NZ_QSTW01000013.1"/>
</dbReference>
<reference evidence="2 3" key="1">
    <citation type="submission" date="2018-08" db="EMBL/GenBank/DDBJ databases">
        <title>A genome reference for cultivated species of the human gut microbiota.</title>
        <authorList>
            <person name="Zou Y."/>
            <person name="Xue W."/>
            <person name="Luo G."/>
        </authorList>
    </citation>
    <scope>NUCLEOTIDE SEQUENCE [LARGE SCALE GENOMIC DNA]</scope>
    <source>
        <strain evidence="2 3">OM06-2</strain>
    </source>
</reference>
<dbReference type="InterPro" id="IPR010982">
    <property type="entry name" value="Lambda_DNA-bd_dom_sf"/>
</dbReference>
<dbReference type="Proteomes" id="UP000260814">
    <property type="component" value="Unassembled WGS sequence"/>
</dbReference>
<accession>A0A3E4Z795</accession>
<feature type="coiled-coil region" evidence="1">
    <location>
        <begin position="181"/>
        <end position="208"/>
    </location>
</feature>
<keyword evidence="1" id="KW-0175">Coiled coil</keyword>